<proteinExistence type="predicted"/>
<sequence>MKHLFAFTFILLFFTQCGSKKEPLQYFSESERDSLLTDMITYVYVPAPYSNNQTKFDAKYRPFYIKSLPSFYLQNYFEADNGYAYFFMIRPVGSSPVYRRGVLGKMKLDPETHKITEFEEIVNTPHMKEEEVKEKGQFLFNKLIERGNIEEYLGMNQYIQWPDSTLKYDKPTHTWVSVGNFTIK</sequence>
<reference evidence="1 2" key="1">
    <citation type="submission" date="2023-05" db="EMBL/GenBank/DDBJ databases">
        <title>Novel species of genus Flectobacillus isolated from stream in China.</title>
        <authorList>
            <person name="Lu H."/>
        </authorList>
    </citation>
    <scope>NUCLEOTIDE SEQUENCE [LARGE SCALE GENOMIC DNA]</scope>
    <source>
        <strain evidence="1 2">KCTC 42575</strain>
    </source>
</reference>
<gene>
    <name evidence="1" type="ORF">QM524_03425</name>
</gene>
<protein>
    <recommendedName>
        <fullName evidence="3">Lipoprotein</fullName>
    </recommendedName>
</protein>
<dbReference type="Proteomes" id="UP001236507">
    <property type="component" value="Unassembled WGS sequence"/>
</dbReference>
<comment type="caution">
    <text evidence="1">The sequence shown here is derived from an EMBL/GenBank/DDBJ whole genome shotgun (WGS) entry which is preliminary data.</text>
</comment>
<evidence type="ECO:0008006" key="3">
    <source>
        <dbReference type="Google" id="ProtNLM"/>
    </source>
</evidence>
<accession>A0ABT6Y3X3</accession>
<evidence type="ECO:0000313" key="1">
    <source>
        <dbReference type="EMBL" id="MDI9858255.1"/>
    </source>
</evidence>
<name>A0ABT6Y3X3_9BACT</name>
<dbReference type="EMBL" id="JASHIF010000002">
    <property type="protein sequence ID" value="MDI9858255.1"/>
    <property type="molecule type" value="Genomic_DNA"/>
</dbReference>
<dbReference type="RefSeq" id="WP_283343496.1">
    <property type="nucleotide sequence ID" value="NZ_JASHIF010000002.1"/>
</dbReference>
<keyword evidence="2" id="KW-1185">Reference proteome</keyword>
<organism evidence="1 2">
    <name type="scientific">Flectobacillus roseus</name>
    <dbReference type="NCBI Taxonomy" id="502259"/>
    <lineage>
        <taxon>Bacteria</taxon>
        <taxon>Pseudomonadati</taxon>
        <taxon>Bacteroidota</taxon>
        <taxon>Cytophagia</taxon>
        <taxon>Cytophagales</taxon>
        <taxon>Flectobacillaceae</taxon>
        <taxon>Flectobacillus</taxon>
    </lineage>
</organism>
<evidence type="ECO:0000313" key="2">
    <source>
        <dbReference type="Proteomes" id="UP001236507"/>
    </source>
</evidence>